<gene>
    <name evidence="1" type="ORF">GCM10011583_53140</name>
</gene>
<protein>
    <submittedName>
        <fullName evidence="1">Uncharacterized protein</fullName>
    </submittedName>
</protein>
<proteinExistence type="predicted"/>
<accession>A0ABQ2ENY3</accession>
<dbReference type="EMBL" id="BMMV01000019">
    <property type="protein sequence ID" value="GGK14545.1"/>
    <property type="molecule type" value="Genomic_DNA"/>
</dbReference>
<name>A0ABQ2ENY3_9ACTN</name>
<keyword evidence="2" id="KW-1185">Reference proteome</keyword>
<evidence type="ECO:0000313" key="2">
    <source>
        <dbReference type="Proteomes" id="UP000660265"/>
    </source>
</evidence>
<comment type="caution">
    <text evidence="1">The sequence shown here is derived from an EMBL/GenBank/DDBJ whole genome shotgun (WGS) entry which is preliminary data.</text>
</comment>
<reference evidence="2" key="1">
    <citation type="journal article" date="2019" name="Int. J. Syst. Evol. Microbiol.">
        <title>The Global Catalogue of Microorganisms (GCM) 10K type strain sequencing project: providing services to taxonomists for standard genome sequencing and annotation.</title>
        <authorList>
            <consortium name="The Broad Institute Genomics Platform"/>
            <consortium name="The Broad Institute Genome Sequencing Center for Infectious Disease"/>
            <person name="Wu L."/>
            <person name="Ma J."/>
        </authorList>
    </citation>
    <scope>NUCLEOTIDE SEQUENCE [LARGE SCALE GENOMIC DNA]</scope>
    <source>
        <strain evidence="2">CGMCC 4.7275</strain>
    </source>
</reference>
<evidence type="ECO:0000313" key="1">
    <source>
        <dbReference type="EMBL" id="GGK14545.1"/>
    </source>
</evidence>
<sequence>MVLPLQVWAAGGLRGAVPGPARRYRRPLPDRAGSGLCGALEPLGVKGSEAFTPKGFEGAEHLGCDLPSSTRERVPTTGGY</sequence>
<organism evidence="1 2">
    <name type="scientific">Streptomyces camponoticapitis</name>
    <dbReference type="NCBI Taxonomy" id="1616125"/>
    <lineage>
        <taxon>Bacteria</taxon>
        <taxon>Bacillati</taxon>
        <taxon>Actinomycetota</taxon>
        <taxon>Actinomycetes</taxon>
        <taxon>Kitasatosporales</taxon>
        <taxon>Streptomycetaceae</taxon>
        <taxon>Streptomyces</taxon>
    </lineage>
</organism>
<dbReference type="Proteomes" id="UP000660265">
    <property type="component" value="Unassembled WGS sequence"/>
</dbReference>